<sequence>MDLPTRTWPPTTTHFDAMLAVQQLPSKSKQKIVLPANGFSIEDRNPTSEHPEMNTNLHKPMDTHVDLHLEHLQNALGDHLHKDILSDCTEPKLQDSNFPSLQDQSHVWSLNKEQHNAFLLMGAAMLQHIHFTNQLADSEEN</sequence>
<accession>E9GT95</accession>
<protein>
    <submittedName>
        <fullName evidence="1">Uncharacterized protein</fullName>
    </submittedName>
</protein>
<evidence type="ECO:0000313" key="1">
    <source>
        <dbReference type="EMBL" id="EFX77237.1"/>
    </source>
</evidence>
<dbReference type="AlphaFoldDB" id="E9GT95"/>
<dbReference type="InParanoid" id="E9GT95"/>
<organism evidence="1 2">
    <name type="scientific">Daphnia pulex</name>
    <name type="common">Water flea</name>
    <dbReference type="NCBI Taxonomy" id="6669"/>
    <lineage>
        <taxon>Eukaryota</taxon>
        <taxon>Metazoa</taxon>
        <taxon>Ecdysozoa</taxon>
        <taxon>Arthropoda</taxon>
        <taxon>Crustacea</taxon>
        <taxon>Branchiopoda</taxon>
        <taxon>Diplostraca</taxon>
        <taxon>Cladocera</taxon>
        <taxon>Anomopoda</taxon>
        <taxon>Daphniidae</taxon>
        <taxon>Daphnia</taxon>
    </lineage>
</organism>
<gene>
    <name evidence="1" type="ORF">DAPPUDRAFT_247721</name>
</gene>
<dbReference type="EMBL" id="GL732563">
    <property type="protein sequence ID" value="EFX77237.1"/>
    <property type="molecule type" value="Genomic_DNA"/>
</dbReference>
<name>E9GT95_DAPPU</name>
<proteinExistence type="predicted"/>
<reference evidence="1 2" key="1">
    <citation type="journal article" date="2011" name="Science">
        <title>The ecoresponsive genome of Daphnia pulex.</title>
        <authorList>
            <person name="Colbourne J.K."/>
            <person name="Pfrender M.E."/>
            <person name="Gilbert D."/>
            <person name="Thomas W.K."/>
            <person name="Tucker A."/>
            <person name="Oakley T.H."/>
            <person name="Tokishita S."/>
            <person name="Aerts A."/>
            <person name="Arnold G.J."/>
            <person name="Basu M.K."/>
            <person name="Bauer D.J."/>
            <person name="Caceres C.E."/>
            <person name="Carmel L."/>
            <person name="Casola C."/>
            <person name="Choi J.H."/>
            <person name="Detter J.C."/>
            <person name="Dong Q."/>
            <person name="Dusheyko S."/>
            <person name="Eads B.D."/>
            <person name="Frohlich T."/>
            <person name="Geiler-Samerotte K.A."/>
            <person name="Gerlach D."/>
            <person name="Hatcher P."/>
            <person name="Jogdeo S."/>
            <person name="Krijgsveld J."/>
            <person name="Kriventseva E.V."/>
            <person name="Kultz D."/>
            <person name="Laforsch C."/>
            <person name="Lindquist E."/>
            <person name="Lopez J."/>
            <person name="Manak J.R."/>
            <person name="Muller J."/>
            <person name="Pangilinan J."/>
            <person name="Patwardhan R.P."/>
            <person name="Pitluck S."/>
            <person name="Pritham E.J."/>
            <person name="Rechtsteiner A."/>
            <person name="Rho M."/>
            <person name="Rogozin I.B."/>
            <person name="Sakarya O."/>
            <person name="Salamov A."/>
            <person name="Schaack S."/>
            <person name="Shapiro H."/>
            <person name="Shiga Y."/>
            <person name="Skalitzky C."/>
            <person name="Smith Z."/>
            <person name="Souvorov A."/>
            <person name="Sung W."/>
            <person name="Tang Z."/>
            <person name="Tsuchiya D."/>
            <person name="Tu H."/>
            <person name="Vos H."/>
            <person name="Wang M."/>
            <person name="Wolf Y.I."/>
            <person name="Yamagata H."/>
            <person name="Yamada T."/>
            <person name="Ye Y."/>
            <person name="Shaw J.R."/>
            <person name="Andrews J."/>
            <person name="Crease T.J."/>
            <person name="Tang H."/>
            <person name="Lucas S.M."/>
            <person name="Robertson H.M."/>
            <person name="Bork P."/>
            <person name="Koonin E.V."/>
            <person name="Zdobnov E.M."/>
            <person name="Grigoriev I.V."/>
            <person name="Lynch M."/>
            <person name="Boore J.L."/>
        </authorList>
    </citation>
    <scope>NUCLEOTIDE SEQUENCE [LARGE SCALE GENOMIC DNA]</scope>
</reference>
<dbReference type="KEGG" id="dpx:DAPPUDRAFT_247721"/>
<evidence type="ECO:0000313" key="2">
    <source>
        <dbReference type="Proteomes" id="UP000000305"/>
    </source>
</evidence>
<keyword evidence="2" id="KW-1185">Reference proteome</keyword>
<dbReference type="HOGENOM" id="CLU_1827250_0_0_1"/>
<dbReference type="Proteomes" id="UP000000305">
    <property type="component" value="Unassembled WGS sequence"/>
</dbReference>